<name>A0A194PYN9_PAPXU</name>
<evidence type="ECO:0000313" key="2">
    <source>
        <dbReference type="Proteomes" id="UP000053268"/>
    </source>
</evidence>
<organism evidence="1 2">
    <name type="scientific">Papilio xuthus</name>
    <name type="common">Asian swallowtail butterfly</name>
    <dbReference type="NCBI Taxonomy" id="66420"/>
    <lineage>
        <taxon>Eukaryota</taxon>
        <taxon>Metazoa</taxon>
        <taxon>Ecdysozoa</taxon>
        <taxon>Arthropoda</taxon>
        <taxon>Hexapoda</taxon>
        <taxon>Insecta</taxon>
        <taxon>Pterygota</taxon>
        <taxon>Neoptera</taxon>
        <taxon>Endopterygota</taxon>
        <taxon>Lepidoptera</taxon>
        <taxon>Glossata</taxon>
        <taxon>Ditrysia</taxon>
        <taxon>Papilionoidea</taxon>
        <taxon>Papilionidae</taxon>
        <taxon>Papilioninae</taxon>
        <taxon>Papilio</taxon>
    </lineage>
</organism>
<dbReference type="EMBL" id="KQ459593">
    <property type="protein sequence ID" value="KPI96270.1"/>
    <property type="molecule type" value="Genomic_DNA"/>
</dbReference>
<reference evidence="1 2" key="1">
    <citation type="journal article" date="2015" name="Nat. Commun.">
        <title>Outbred genome sequencing and CRISPR/Cas9 gene editing in butterflies.</title>
        <authorList>
            <person name="Li X."/>
            <person name="Fan D."/>
            <person name="Zhang W."/>
            <person name="Liu G."/>
            <person name="Zhang L."/>
            <person name="Zhao L."/>
            <person name="Fang X."/>
            <person name="Chen L."/>
            <person name="Dong Y."/>
            <person name="Chen Y."/>
            <person name="Ding Y."/>
            <person name="Zhao R."/>
            <person name="Feng M."/>
            <person name="Zhu Y."/>
            <person name="Feng Y."/>
            <person name="Jiang X."/>
            <person name="Zhu D."/>
            <person name="Xiang H."/>
            <person name="Feng X."/>
            <person name="Li S."/>
            <person name="Wang J."/>
            <person name="Zhang G."/>
            <person name="Kronforst M.R."/>
            <person name="Wang W."/>
        </authorList>
    </citation>
    <scope>NUCLEOTIDE SEQUENCE [LARGE SCALE GENOMIC DNA]</scope>
    <source>
        <strain evidence="1">Ya'a_city_454_Px</strain>
        <tissue evidence="1">Whole body</tissue>
    </source>
</reference>
<keyword evidence="2" id="KW-1185">Reference proteome</keyword>
<gene>
    <name evidence="1" type="ORF">RR46_12300</name>
</gene>
<evidence type="ECO:0000313" key="1">
    <source>
        <dbReference type="EMBL" id="KPI96270.1"/>
    </source>
</evidence>
<accession>A0A194PYN9</accession>
<dbReference type="AlphaFoldDB" id="A0A194PYN9"/>
<proteinExistence type="predicted"/>
<dbReference type="Proteomes" id="UP000053268">
    <property type="component" value="Unassembled WGS sequence"/>
</dbReference>
<protein>
    <submittedName>
        <fullName evidence="1">Uncharacterized protein</fullName>
    </submittedName>
</protein>
<sequence length="106" mass="11986">MDVDYRLESSNPAIRLLFRSSVKYKVLTLYVKKHFPATPRVTPSSKLRLETSASPLEPLMVSTPCRPKNDLRSLFSLLSSTLDSITDTDDELDIFPTLTRTMFGTC</sequence>